<dbReference type="AlphaFoldDB" id="A0A2L0HEM2"/>
<sequence length="410" mass="45564">MILNHRVTRVSVGILLLAVAIAVLLPDLTGYTSLDGTVNARFAIINAPIDGEISKPPPRIGTPVTEGESLAVIRNDRVNRAILASLRAEHGTAVERVTALRRERDALALLRDELGQRMGVFQSATIASLERELEILQKRVEVSRAQDVVAKVDLDRRQELESKGIFTRKMVEAAEAAGAATGGEVEISNLTVDLLQQRLEAVRQGIFVLGDGQNDVPYSRQRQDEVIVRINDLDTRIAENETRASQAAQQMTEEEKRVRSLESATVPSPFSGVVWSRNVVSGSNVVLNNEMMRILDCRELFVDILVPEVDYDEIYPGREAEVRLFGRGDVFKGKVQAVKGSSAVVEKDSLAANEPETEERSARIRVALTPSALNTDFANFCQVGRTAQVRFSKRNIRLTRWFESLWFNLF</sequence>
<dbReference type="InterPro" id="IPR050465">
    <property type="entry name" value="UPF0194_transport"/>
</dbReference>
<dbReference type="EMBL" id="CP024310">
    <property type="protein sequence ID" value="AUX79926.1"/>
    <property type="molecule type" value="Genomic_DNA"/>
</dbReference>
<dbReference type="Gene3D" id="2.40.30.170">
    <property type="match status" value="1"/>
</dbReference>
<comment type="subcellular location">
    <subcellularLocation>
        <location evidence="1">Cell envelope</location>
    </subcellularLocation>
</comment>
<dbReference type="PANTHER" id="PTHR32347">
    <property type="entry name" value="EFFLUX SYSTEM COMPONENT YKNX-RELATED"/>
    <property type="match status" value="1"/>
</dbReference>
<proteinExistence type="predicted"/>
<evidence type="ECO:0000313" key="6">
    <source>
        <dbReference type="Proteomes" id="UP000239340"/>
    </source>
</evidence>
<dbReference type="RefSeq" id="WP_037419575.1">
    <property type="nucleotide sequence ID" value="NZ_CP024310.1"/>
</dbReference>
<evidence type="ECO:0000259" key="4">
    <source>
        <dbReference type="Pfam" id="PF25973"/>
    </source>
</evidence>
<gene>
    <name evidence="5" type="ORF">NXT3_PC00765</name>
</gene>
<dbReference type="InterPro" id="IPR058647">
    <property type="entry name" value="BSH_CzcB-like"/>
</dbReference>
<feature type="domain" description="CzcB-like barrel-sandwich hybrid" evidence="4">
    <location>
        <begin position="42"/>
        <end position="295"/>
    </location>
</feature>
<keyword evidence="2 3" id="KW-0175">Coiled coil</keyword>
<keyword evidence="5" id="KW-0614">Plasmid</keyword>
<dbReference type="Pfam" id="PF25973">
    <property type="entry name" value="BSH_CzcB"/>
    <property type="match status" value="1"/>
</dbReference>
<feature type="coiled-coil region" evidence="3">
    <location>
        <begin position="230"/>
        <end position="264"/>
    </location>
</feature>
<name>A0A2L0HEM2_RHIFR</name>
<evidence type="ECO:0000256" key="2">
    <source>
        <dbReference type="ARBA" id="ARBA00023054"/>
    </source>
</evidence>
<evidence type="ECO:0000256" key="3">
    <source>
        <dbReference type="SAM" id="Coils"/>
    </source>
</evidence>
<organism evidence="5 6">
    <name type="scientific">Rhizobium fredii</name>
    <name type="common">Sinorhizobium fredii</name>
    <dbReference type="NCBI Taxonomy" id="380"/>
    <lineage>
        <taxon>Bacteria</taxon>
        <taxon>Pseudomonadati</taxon>
        <taxon>Pseudomonadota</taxon>
        <taxon>Alphaproteobacteria</taxon>
        <taxon>Hyphomicrobiales</taxon>
        <taxon>Rhizobiaceae</taxon>
        <taxon>Sinorhizobium/Ensifer group</taxon>
        <taxon>Sinorhizobium</taxon>
    </lineage>
</organism>
<protein>
    <submittedName>
        <fullName evidence="5">Efflux system transporter protein</fullName>
    </submittedName>
</protein>
<evidence type="ECO:0000256" key="1">
    <source>
        <dbReference type="ARBA" id="ARBA00004196"/>
    </source>
</evidence>
<dbReference type="PANTHER" id="PTHR32347:SF29">
    <property type="entry name" value="UPF0194 MEMBRANE PROTEIN YBHG"/>
    <property type="match status" value="1"/>
</dbReference>
<evidence type="ECO:0000313" key="5">
    <source>
        <dbReference type="EMBL" id="AUX79926.1"/>
    </source>
</evidence>
<accession>A0A2L0HEM2</accession>
<dbReference type="Proteomes" id="UP000239340">
    <property type="component" value="Plasmid pSfreNXT3c"/>
</dbReference>
<geneLocation type="plasmid" evidence="6">
    <name>psfrenxt3c</name>
</geneLocation>
<dbReference type="GO" id="GO:0042597">
    <property type="term" value="C:periplasmic space"/>
    <property type="evidence" value="ECO:0007669"/>
    <property type="project" value="UniProtKB-SubCell"/>
</dbReference>
<reference evidence="5 6" key="1">
    <citation type="submission" date="2017-10" db="EMBL/GenBank/DDBJ databases">
        <title>Analysis of the genome sequences of Rhizobium populations associated to common bean (phaseolus vulgaris).</title>
        <authorList>
            <person name="Bustos P."/>
            <person name="Santamaria R.I."/>
            <person name="Miranda-Sanchez F."/>
            <person name="Perez-Carrascal O."/>
            <person name="Juarez S."/>
            <person name="Lozano L."/>
            <person name="Martinez-Flores I."/>
            <person name="Vinuesa P."/>
            <person name="Martinez-Romero E."/>
            <person name="Cevallos M.A."/>
            <person name="Romero D."/>
            <person name="Davila G."/>
            <person name="Gonzalez V."/>
        </authorList>
    </citation>
    <scope>NUCLEOTIDE SEQUENCE [LARGE SCALE GENOMIC DNA]</scope>
    <source>
        <strain evidence="5 6">NXT3</strain>
        <plasmid evidence="6">Plasmid psfrenxt3c</plasmid>
    </source>
</reference>